<dbReference type="AlphaFoldDB" id="D3VM02"/>
<keyword evidence="2" id="KW-0815">Transposition</keyword>
<dbReference type="InterPro" id="IPR001584">
    <property type="entry name" value="Integrase_cat-core"/>
</dbReference>
<dbReference type="KEGG" id="xne:XNC1_p0086"/>
<keyword evidence="3" id="KW-0238">DNA-binding</keyword>
<gene>
    <name evidence="6" type="ORF">XNC1_p0086</name>
</gene>
<dbReference type="PANTHER" id="PTHR35528:SF3">
    <property type="entry name" value="BLL1675 PROTEIN"/>
    <property type="match status" value="1"/>
</dbReference>
<evidence type="ECO:0000256" key="3">
    <source>
        <dbReference type="ARBA" id="ARBA00023125"/>
    </source>
</evidence>
<keyword evidence="6" id="KW-0614">Plasmid</keyword>
<feature type="domain" description="Integrase catalytic" evidence="5">
    <location>
        <begin position="74"/>
        <end position="236"/>
    </location>
</feature>
<dbReference type="InterPro" id="IPR012337">
    <property type="entry name" value="RNaseH-like_sf"/>
</dbReference>
<dbReference type="PROSITE" id="PS50994">
    <property type="entry name" value="INTEGRASE"/>
    <property type="match status" value="1"/>
</dbReference>
<geneLocation type="plasmid" evidence="6 7">
    <name>XNC1_p</name>
</geneLocation>
<accession>D3VM02</accession>
<dbReference type="InterPro" id="IPR052183">
    <property type="entry name" value="IS_Transposase"/>
</dbReference>
<sequence>MSESRVMSLIRKAFKRLHYPVDIIAQCVRGYLAYAVSLRNLEEMMAERDIGVDHATIHRWVLRLVPLLGKAFRPRKKPVGSRWRMDETYIKVKGQWKYLYRAVDTDGQTIDFLLTARRDATAARRFFRKAICQHGRPAVVTIDKSGANTAALTLLNAEGEPQQGIEIRQNKYLNNRIEQAHHNIKRRIRPMSGFKSFRRAQTILAGIELVSMLRKGQYSQSEDKALSPAEMFYRLAA</sequence>
<proteinExistence type="predicted"/>
<dbReference type="PANTHER" id="PTHR35528">
    <property type="entry name" value="BLL1675 PROTEIN"/>
    <property type="match status" value="1"/>
</dbReference>
<keyword evidence="7" id="KW-1185">Reference proteome</keyword>
<dbReference type="GO" id="GO:0003677">
    <property type="term" value="F:DNA binding"/>
    <property type="evidence" value="ECO:0007669"/>
    <property type="project" value="UniProtKB-KW"/>
</dbReference>
<comment type="function">
    <text evidence="1">Involved in the transposition of the insertion sequence.</text>
</comment>
<evidence type="ECO:0000256" key="4">
    <source>
        <dbReference type="ARBA" id="ARBA00023172"/>
    </source>
</evidence>
<dbReference type="SUPFAM" id="SSF53098">
    <property type="entry name" value="Ribonuclease H-like"/>
    <property type="match status" value="1"/>
</dbReference>
<evidence type="ECO:0000256" key="1">
    <source>
        <dbReference type="ARBA" id="ARBA00002286"/>
    </source>
</evidence>
<dbReference type="GO" id="GO:0032196">
    <property type="term" value="P:transposition"/>
    <property type="evidence" value="ECO:0007669"/>
    <property type="project" value="UniProtKB-KW"/>
</dbReference>
<dbReference type="HOGENOM" id="CLU_067322_1_0_6"/>
<dbReference type="InterPro" id="IPR032874">
    <property type="entry name" value="DDE_dom"/>
</dbReference>
<dbReference type="GO" id="GO:0006310">
    <property type="term" value="P:DNA recombination"/>
    <property type="evidence" value="ECO:0007669"/>
    <property type="project" value="UniProtKB-KW"/>
</dbReference>
<dbReference type="Pfam" id="PF13610">
    <property type="entry name" value="DDE_Tnp_IS240"/>
    <property type="match status" value="1"/>
</dbReference>
<dbReference type="eggNOG" id="COG3316">
    <property type="taxonomic scope" value="Bacteria"/>
</dbReference>
<reference evidence="6 7" key="1">
    <citation type="journal article" date="2011" name="PLoS ONE">
        <title>The entomopathogenic bacterial endosymbionts xenorhabdus and photorhabdus: convergent lifestyles from divergent genomes.</title>
        <authorList>
            <person name="Chaston J.M."/>
            <person name="Suen G."/>
            <person name="Tucker S.L."/>
            <person name="Andersen A.W."/>
            <person name="Bhasin A."/>
            <person name="Bode E."/>
            <person name="Bode H.B."/>
            <person name="Brachmann A.O."/>
            <person name="Cowles C.E."/>
            <person name="Cowles K.N."/>
            <person name="Darby C."/>
            <person name="de Leon L."/>
            <person name="Drace K."/>
            <person name="Du Z."/>
            <person name="Givaudan A."/>
            <person name="Herbert Tran E.E."/>
            <person name="Jewell K.A."/>
            <person name="Knack J.J."/>
            <person name="Krasomil-Osterfeld K.C."/>
            <person name="Kukor R."/>
            <person name="Lanois A."/>
            <person name="Latreille P."/>
            <person name="Leimgruber N.K."/>
            <person name="Lipke C.M."/>
            <person name="Liu R."/>
            <person name="Lu X."/>
            <person name="Martens E.C."/>
            <person name="Marri P.R."/>
            <person name="Medigue C."/>
            <person name="Menard M.L."/>
            <person name="Miller N.M."/>
            <person name="Morales-Soto N."/>
            <person name="Norton S."/>
            <person name="Ogier J.C."/>
            <person name="Orchard S.S."/>
            <person name="Park D."/>
            <person name="Park Y."/>
            <person name="Qurollo B.A."/>
            <person name="Sugar D.R."/>
            <person name="Richards G.R."/>
            <person name="Rouy Z."/>
            <person name="Slominski B."/>
            <person name="Slominski K."/>
            <person name="Snyder H."/>
            <person name="Tjaden B.C."/>
            <person name="van der Hoeven R."/>
            <person name="Welch R.D."/>
            <person name="Wheeler C."/>
            <person name="Xiang B."/>
            <person name="Barbazuk B."/>
            <person name="Gaudriault S."/>
            <person name="Goodner B."/>
            <person name="Slater S.C."/>
            <person name="Forst S."/>
            <person name="Goldman B.S."/>
            <person name="Goodrich-Blair H."/>
        </authorList>
    </citation>
    <scope>NUCLEOTIDE SEQUENCE [LARGE SCALE GENOMIC DNA]</scope>
    <source>
        <strain evidence="7">ATCC 19061 / DSM 3370 / CCUG 14189 / LMG 1036 / NCIMB 9965 / AN6</strain>
    </source>
</reference>
<dbReference type="InterPro" id="IPR036397">
    <property type="entry name" value="RNaseH_sf"/>
</dbReference>
<evidence type="ECO:0000256" key="2">
    <source>
        <dbReference type="ARBA" id="ARBA00022578"/>
    </source>
</evidence>
<evidence type="ECO:0000259" key="5">
    <source>
        <dbReference type="PROSITE" id="PS50994"/>
    </source>
</evidence>
<dbReference type="Gene3D" id="3.30.420.10">
    <property type="entry name" value="Ribonuclease H-like superfamily/Ribonuclease H"/>
    <property type="match status" value="1"/>
</dbReference>
<dbReference type="GO" id="GO:0015074">
    <property type="term" value="P:DNA integration"/>
    <property type="evidence" value="ECO:0007669"/>
    <property type="project" value="InterPro"/>
</dbReference>
<dbReference type="Proteomes" id="UP000008075">
    <property type="component" value="Plasmid XNC1_p"/>
</dbReference>
<keyword evidence="4" id="KW-0233">DNA recombination</keyword>
<dbReference type="InterPro" id="IPR047930">
    <property type="entry name" value="Transpos_IS6"/>
</dbReference>
<dbReference type="EMBL" id="FN667743">
    <property type="protein sequence ID" value="CBJ92954.1"/>
    <property type="molecule type" value="Genomic_DNA"/>
</dbReference>
<dbReference type="NCBIfam" id="NF033587">
    <property type="entry name" value="transpos_IS6"/>
    <property type="match status" value="1"/>
</dbReference>
<evidence type="ECO:0000313" key="6">
    <source>
        <dbReference type="EMBL" id="CBJ92954.1"/>
    </source>
</evidence>
<protein>
    <submittedName>
        <fullName evidence="6">Transposase</fullName>
    </submittedName>
</protein>
<organism evidence="6 7">
    <name type="scientific">Xenorhabdus nematophila (strain ATCC 19061 / DSM 3370 / CCUG 14189 / LMG 1036 / NCIMB 9965 / AN6)</name>
    <dbReference type="NCBI Taxonomy" id="406817"/>
    <lineage>
        <taxon>Bacteria</taxon>
        <taxon>Pseudomonadati</taxon>
        <taxon>Pseudomonadota</taxon>
        <taxon>Gammaproteobacteria</taxon>
        <taxon>Enterobacterales</taxon>
        <taxon>Morganellaceae</taxon>
        <taxon>Xenorhabdus</taxon>
    </lineage>
</organism>
<evidence type="ECO:0000313" key="7">
    <source>
        <dbReference type="Proteomes" id="UP000008075"/>
    </source>
</evidence>
<name>D3VM02_XENNA</name>